<sequence>MDSSEPGSVFLRSTSAVSLHERFSQVLVDQLTRSRMVTFDPFQLQQRKACDVRPVLRVKKEPPSSPPSLQLVCEEEGRRRRSVWARLGWQKVTRRHSACRPKGFWSFRNKYRWSARSTCRRRTPLTLHLQGGGASASRWSDRDVPTRKQLDAQLDRYMSTSKRRLDQQLDDYMSMSRSRLDAELDEYMSMAGQTHLDWD</sequence>
<reference evidence="3 4" key="1">
    <citation type="submission" date="2019-07" db="EMBL/GenBank/DDBJ databases">
        <title>Chromosome genome assembly for large yellow croaker.</title>
        <authorList>
            <person name="Xiao S."/>
        </authorList>
    </citation>
    <scope>NUCLEOTIDE SEQUENCE [LARGE SCALE GENOMIC DNA]</scope>
    <source>
        <strain evidence="3">JMULYC20181020</strain>
        <tissue evidence="3">Muscle</tissue>
    </source>
</reference>
<gene>
    <name evidence="3" type="ORF">D5F01_LYC13280</name>
</gene>
<organism evidence="3 4">
    <name type="scientific">Larimichthys crocea</name>
    <name type="common">Large yellow croaker</name>
    <name type="synonym">Pseudosciaena crocea</name>
    <dbReference type="NCBI Taxonomy" id="215358"/>
    <lineage>
        <taxon>Eukaryota</taxon>
        <taxon>Metazoa</taxon>
        <taxon>Chordata</taxon>
        <taxon>Craniata</taxon>
        <taxon>Vertebrata</taxon>
        <taxon>Euteleostomi</taxon>
        <taxon>Actinopterygii</taxon>
        <taxon>Neopterygii</taxon>
        <taxon>Teleostei</taxon>
        <taxon>Neoteleostei</taxon>
        <taxon>Acanthomorphata</taxon>
        <taxon>Eupercaria</taxon>
        <taxon>Sciaenidae</taxon>
        <taxon>Larimichthys</taxon>
    </lineage>
</organism>
<evidence type="ECO:0000313" key="4">
    <source>
        <dbReference type="Proteomes" id="UP000424527"/>
    </source>
</evidence>
<evidence type="ECO:0000259" key="2">
    <source>
        <dbReference type="SMART" id="SM01218"/>
    </source>
</evidence>
<dbReference type="InterPro" id="IPR025715">
    <property type="entry name" value="FoP_C"/>
</dbReference>
<proteinExistence type="predicted"/>
<comment type="caution">
    <text evidence="3">The sequence shown here is derived from an EMBL/GenBank/DDBJ whole genome shotgun (WGS) entry which is preliminary data.</text>
</comment>
<keyword evidence="1" id="KW-0694">RNA-binding</keyword>
<dbReference type="EMBL" id="REGW02000012">
    <property type="protein sequence ID" value="KAE8289391.1"/>
    <property type="molecule type" value="Genomic_DNA"/>
</dbReference>
<dbReference type="SMART" id="SM01218">
    <property type="entry name" value="FoP_duplication"/>
    <property type="match status" value="1"/>
</dbReference>
<evidence type="ECO:0000256" key="1">
    <source>
        <dbReference type="ARBA" id="ARBA00022884"/>
    </source>
</evidence>
<dbReference type="Pfam" id="PF13865">
    <property type="entry name" value="FoP_duplication"/>
    <property type="match status" value="1"/>
</dbReference>
<dbReference type="GO" id="GO:0003723">
    <property type="term" value="F:RNA binding"/>
    <property type="evidence" value="ECO:0007669"/>
    <property type="project" value="UniProtKB-KW"/>
</dbReference>
<accession>A0A6G0IDN2</accession>
<keyword evidence="4" id="KW-1185">Reference proteome</keyword>
<evidence type="ECO:0000313" key="3">
    <source>
        <dbReference type="EMBL" id="KAE8289391.1"/>
    </source>
</evidence>
<dbReference type="Proteomes" id="UP000424527">
    <property type="component" value="Unassembled WGS sequence"/>
</dbReference>
<name>A0A6G0IDN2_LARCR</name>
<feature type="domain" description="Chromatin target of PRMT1 protein C-terminal" evidence="2">
    <location>
        <begin position="95"/>
        <end position="179"/>
    </location>
</feature>
<protein>
    <recommendedName>
        <fullName evidence="2">Chromatin target of PRMT1 protein C-terminal domain-containing protein</fullName>
    </recommendedName>
</protein>
<dbReference type="AlphaFoldDB" id="A0A6G0IDN2"/>